<accession>A0A183GWK3</accession>
<dbReference type="Proteomes" id="UP000050761">
    <property type="component" value="Unassembled WGS sequence"/>
</dbReference>
<reference evidence="4" key="2">
    <citation type="submission" date="2019-09" db="UniProtKB">
        <authorList>
            <consortium name="WormBaseParasite"/>
        </authorList>
    </citation>
    <scope>IDENTIFICATION</scope>
</reference>
<evidence type="ECO:0000313" key="2">
    <source>
        <dbReference type="EMBL" id="VDP60791.1"/>
    </source>
</evidence>
<organism evidence="3 4">
    <name type="scientific">Heligmosomoides polygyrus</name>
    <name type="common">Parasitic roundworm</name>
    <dbReference type="NCBI Taxonomy" id="6339"/>
    <lineage>
        <taxon>Eukaryota</taxon>
        <taxon>Metazoa</taxon>
        <taxon>Ecdysozoa</taxon>
        <taxon>Nematoda</taxon>
        <taxon>Chromadorea</taxon>
        <taxon>Rhabditida</taxon>
        <taxon>Rhabditina</taxon>
        <taxon>Rhabditomorpha</taxon>
        <taxon>Strongyloidea</taxon>
        <taxon>Heligmosomidae</taxon>
        <taxon>Heligmosomoides</taxon>
    </lineage>
</organism>
<evidence type="ECO:0000313" key="4">
    <source>
        <dbReference type="WBParaSite" id="HPBE_0002707301-mRNA-1"/>
    </source>
</evidence>
<dbReference type="AlphaFoldDB" id="A0A183GWK3"/>
<evidence type="ECO:0000313" key="3">
    <source>
        <dbReference type="Proteomes" id="UP000050761"/>
    </source>
</evidence>
<dbReference type="WBParaSite" id="HPBE_0002707301-mRNA-1">
    <property type="protein sequence ID" value="HPBE_0002707301-mRNA-1"/>
    <property type="gene ID" value="HPBE_0002707301"/>
</dbReference>
<accession>A0A3P8EV52</accession>
<sequence>MRKLYKSKKREDIDMVNAAIQNILSLLPKHLTAELQLARRTTMQVSGATPKCKPIEPSLKKRTTPKAEKREGRCLEVGKDAGGNAENVLSTMHTQSFIFIYFIGLFTEDYIEPREEDEKEIPGD</sequence>
<dbReference type="EMBL" id="UZAH01041877">
    <property type="protein sequence ID" value="VDP60791.1"/>
    <property type="molecule type" value="Genomic_DNA"/>
</dbReference>
<reference evidence="2 3" key="1">
    <citation type="submission" date="2018-11" db="EMBL/GenBank/DDBJ databases">
        <authorList>
            <consortium name="Pathogen Informatics"/>
        </authorList>
    </citation>
    <scope>NUCLEOTIDE SEQUENCE [LARGE SCALE GENOMIC DNA]</scope>
</reference>
<evidence type="ECO:0000256" key="1">
    <source>
        <dbReference type="SAM" id="MobiDB-lite"/>
    </source>
</evidence>
<keyword evidence="3" id="KW-1185">Reference proteome</keyword>
<name>A0A183GWK3_HELPZ</name>
<protein>
    <submittedName>
        <fullName evidence="4">BHLH domain-containing protein</fullName>
    </submittedName>
</protein>
<feature type="region of interest" description="Disordered" evidence="1">
    <location>
        <begin position="46"/>
        <end position="71"/>
    </location>
</feature>
<proteinExistence type="predicted"/>
<gene>
    <name evidence="2" type="ORF">HPBE_LOCUS27072</name>
</gene>